<dbReference type="EMBL" id="CP016268">
    <property type="protein sequence ID" value="ANO51341.1"/>
    <property type="molecule type" value="Genomic_DNA"/>
</dbReference>
<dbReference type="AlphaFoldDB" id="A0A193LFV5"/>
<dbReference type="PANTHER" id="PTHR30469">
    <property type="entry name" value="MULTIDRUG RESISTANCE PROTEIN MDTA"/>
    <property type="match status" value="1"/>
</dbReference>
<dbReference type="Gene3D" id="2.40.30.170">
    <property type="match status" value="1"/>
</dbReference>
<dbReference type="InterPro" id="IPR058647">
    <property type="entry name" value="BSH_CzcB-like"/>
</dbReference>
<proteinExistence type="inferred from homology"/>
<feature type="chain" id="PRO_5008260173" description="CzcB-like barrel-sandwich hybrid domain-containing protein" evidence="3">
    <location>
        <begin position="23"/>
        <end position="335"/>
    </location>
</feature>
<dbReference type="GO" id="GO:1990281">
    <property type="term" value="C:efflux pump complex"/>
    <property type="evidence" value="ECO:0007669"/>
    <property type="project" value="TreeGrafter"/>
</dbReference>
<dbReference type="RefSeq" id="WP_068615600.1">
    <property type="nucleotide sequence ID" value="NZ_CP016268.1"/>
</dbReference>
<keyword evidence="2" id="KW-0175">Coiled coil</keyword>
<keyword evidence="3" id="KW-0732">Signal</keyword>
<protein>
    <recommendedName>
        <fullName evidence="4">CzcB-like barrel-sandwich hybrid domain-containing protein</fullName>
    </recommendedName>
</protein>
<comment type="similarity">
    <text evidence="1">Belongs to the membrane fusion protein (MFP) (TC 8.A.1) family.</text>
</comment>
<evidence type="ECO:0000313" key="6">
    <source>
        <dbReference type="Proteomes" id="UP000092695"/>
    </source>
</evidence>
<evidence type="ECO:0000256" key="1">
    <source>
        <dbReference type="ARBA" id="ARBA00009477"/>
    </source>
</evidence>
<name>A0A193LFV5_9GAMM</name>
<sequence length="335" mass="35466">MKLLTRLILLSAFLHSTLTAAAIPVTVGPLAEQLLDLEVRAPAMVVPANQAVITAQVTGLIEAVEQDVGASVKQGDVLIRLDSDDAQLALDRARAELQALDAQIEQAAARLKRGEDLIESSFISDDDLLDRRTTLAVLRANRAAQELGIRSAQLALSRTRISAPYDATVVARAAQVGSLAQPGTPLLTLVQTSAREVDADIDPRYAADLPNAQDLRLESQGRSWPLGLARLAGVIDAAARTQKGRFSFAGPPAAIGTSGEVVWKVATGLLPVPLIVQRDGQLGVFVADGTTARFVALPDAQEGRPASADLPPATLLVIRGQSRLQDGDKLQIDRL</sequence>
<feature type="signal peptide" evidence="3">
    <location>
        <begin position="1"/>
        <end position="22"/>
    </location>
</feature>
<dbReference type="GO" id="GO:0015562">
    <property type="term" value="F:efflux transmembrane transporter activity"/>
    <property type="evidence" value="ECO:0007669"/>
    <property type="project" value="TreeGrafter"/>
</dbReference>
<evidence type="ECO:0000259" key="4">
    <source>
        <dbReference type="Pfam" id="PF25973"/>
    </source>
</evidence>
<organism evidence="5 6">
    <name type="scientific">Woeseia oceani</name>
    <dbReference type="NCBI Taxonomy" id="1548547"/>
    <lineage>
        <taxon>Bacteria</taxon>
        <taxon>Pseudomonadati</taxon>
        <taxon>Pseudomonadota</taxon>
        <taxon>Gammaproteobacteria</taxon>
        <taxon>Woeseiales</taxon>
        <taxon>Woeseiaceae</taxon>
        <taxon>Woeseia</taxon>
    </lineage>
</organism>
<dbReference type="Proteomes" id="UP000092695">
    <property type="component" value="Chromosome"/>
</dbReference>
<feature type="coiled-coil region" evidence="2">
    <location>
        <begin position="83"/>
        <end position="117"/>
    </location>
</feature>
<dbReference type="NCBIfam" id="TIGR01730">
    <property type="entry name" value="RND_mfp"/>
    <property type="match status" value="1"/>
</dbReference>
<accession>A0A193LFV5</accession>
<dbReference type="PANTHER" id="PTHR30469:SF15">
    <property type="entry name" value="HLYD FAMILY OF SECRETION PROTEINS"/>
    <property type="match status" value="1"/>
</dbReference>
<feature type="domain" description="CzcB-like barrel-sandwich hybrid" evidence="4">
    <location>
        <begin position="50"/>
        <end position="188"/>
    </location>
</feature>
<dbReference type="Pfam" id="PF25973">
    <property type="entry name" value="BSH_CzcB"/>
    <property type="match status" value="1"/>
</dbReference>
<evidence type="ECO:0000256" key="2">
    <source>
        <dbReference type="SAM" id="Coils"/>
    </source>
</evidence>
<dbReference type="SUPFAM" id="SSF111369">
    <property type="entry name" value="HlyD-like secretion proteins"/>
    <property type="match status" value="1"/>
</dbReference>
<dbReference type="InterPro" id="IPR006143">
    <property type="entry name" value="RND_pump_MFP"/>
</dbReference>
<reference evidence="5 6" key="1">
    <citation type="submission" date="2016-06" db="EMBL/GenBank/DDBJ databases">
        <title>Complete genome sequence of a deep-branching marine Gamma Proteobacterium Woeseia oceani type strain XK5.</title>
        <authorList>
            <person name="Mu D."/>
            <person name="Du Z."/>
        </authorList>
    </citation>
    <scope>NUCLEOTIDE SEQUENCE [LARGE SCALE GENOMIC DNA]</scope>
    <source>
        <strain evidence="5 6">XK5</strain>
    </source>
</reference>
<dbReference type="Gene3D" id="1.10.287.470">
    <property type="entry name" value="Helix hairpin bin"/>
    <property type="match status" value="1"/>
</dbReference>
<evidence type="ECO:0000256" key="3">
    <source>
        <dbReference type="SAM" id="SignalP"/>
    </source>
</evidence>
<dbReference type="STRING" id="1548547.BA177_09135"/>
<evidence type="ECO:0000313" key="5">
    <source>
        <dbReference type="EMBL" id="ANO51341.1"/>
    </source>
</evidence>
<keyword evidence="6" id="KW-1185">Reference proteome</keyword>
<dbReference type="Gene3D" id="2.40.50.100">
    <property type="match status" value="1"/>
</dbReference>
<dbReference type="KEGG" id="woc:BA177_09135"/>
<gene>
    <name evidence="5" type="ORF">BA177_09135</name>
</gene>